<dbReference type="SUPFAM" id="SSF141868">
    <property type="entry name" value="EAL domain-like"/>
    <property type="match status" value="1"/>
</dbReference>
<organism evidence="3">
    <name type="scientific">human gut metagenome</name>
    <dbReference type="NCBI Taxonomy" id="408170"/>
    <lineage>
        <taxon>unclassified sequences</taxon>
        <taxon>metagenomes</taxon>
        <taxon>organismal metagenomes</taxon>
    </lineage>
</organism>
<feature type="domain" description="EAL" evidence="1">
    <location>
        <begin position="93"/>
        <end position="231"/>
    </location>
</feature>
<dbReference type="InterPro" id="IPR001633">
    <property type="entry name" value="EAL_dom"/>
</dbReference>
<reference evidence="3" key="1">
    <citation type="journal article" date="2013" name="Environ. Microbiol.">
        <title>Microbiota from the distal guts of lean and obese adolescents exhibit partial functional redundancy besides clear differences in community structure.</title>
        <authorList>
            <person name="Ferrer M."/>
            <person name="Ruiz A."/>
            <person name="Lanza F."/>
            <person name="Haange S.B."/>
            <person name="Oberbach A."/>
            <person name="Till H."/>
            <person name="Bargiela R."/>
            <person name="Campoy C."/>
            <person name="Segura M.T."/>
            <person name="Richter M."/>
            <person name="von Bergen M."/>
            <person name="Seifert J."/>
            <person name="Suarez A."/>
        </authorList>
    </citation>
    <scope>NUCLEOTIDE SEQUENCE</scope>
</reference>
<evidence type="ECO:0000313" key="3">
    <source>
        <dbReference type="EMBL" id="EKC71419.1"/>
    </source>
</evidence>
<accession>K1TUS3</accession>
<dbReference type="PANTHER" id="PTHR33121:SF70">
    <property type="entry name" value="SIGNALING PROTEIN YKOW"/>
    <property type="match status" value="1"/>
</dbReference>
<evidence type="ECO:0000259" key="1">
    <source>
        <dbReference type="PROSITE" id="PS50883"/>
    </source>
</evidence>
<dbReference type="EMBL" id="AJWZ01002268">
    <property type="protein sequence ID" value="EKC71419.1"/>
    <property type="molecule type" value="Genomic_DNA"/>
</dbReference>
<dbReference type="AlphaFoldDB" id="K1TUS3"/>
<dbReference type="PANTHER" id="PTHR33121">
    <property type="entry name" value="CYCLIC DI-GMP PHOSPHODIESTERASE PDEF"/>
    <property type="match status" value="1"/>
</dbReference>
<dbReference type="Gene3D" id="3.30.70.270">
    <property type="match status" value="1"/>
</dbReference>
<name>K1TUS3_9ZZZZ</name>
<dbReference type="InterPro" id="IPR035919">
    <property type="entry name" value="EAL_sf"/>
</dbReference>
<sequence>MGARMSGDVFTLLTPYEDKDGLLSVVSELQRCLKNFRQYSYEFVFGIYLIEDRSVSVRTMCDCAAMARQSIKKNALESVAFYSKNMQKEIKERKFVESHMKKALDNNEFIIYLQPKFSISSGEAVGYEALVRWQSPERGMIYPGGFIPLFEENGFITKLDAYVWECACMVLRDWIDRHFTPLPISVNVSRANLDDESFLNVLDGLIEKYRLPKHLLELRNNRKHRNDTTLR</sequence>
<proteinExistence type="predicted"/>
<gene>
    <name evidence="3" type="ORF">OBE_03405</name>
</gene>
<dbReference type="GO" id="GO:0071111">
    <property type="term" value="F:cyclic-guanylate-specific phosphodiesterase activity"/>
    <property type="evidence" value="ECO:0007669"/>
    <property type="project" value="InterPro"/>
</dbReference>
<dbReference type="InterPro" id="IPR029787">
    <property type="entry name" value="Nucleotide_cyclase"/>
</dbReference>
<protein>
    <submittedName>
        <fullName evidence="3">Diguanylate cyclase (GGDEF) domain protein</fullName>
    </submittedName>
</protein>
<dbReference type="Pfam" id="PF00563">
    <property type="entry name" value="EAL"/>
    <property type="match status" value="1"/>
</dbReference>
<dbReference type="InterPro" id="IPR043128">
    <property type="entry name" value="Rev_trsase/Diguanyl_cyclase"/>
</dbReference>
<comment type="caution">
    <text evidence="3">The sequence shown here is derived from an EMBL/GenBank/DDBJ whole genome shotgun (WGS) entry which is preliminary data.</text>
</comment>
<dbReference type="Gene3D" id="3.20.20.450">
    <property type="entry name" value="EAL domain"/>
    <property type="match status" value="1"/>
</dbReference>
<evidence type="ECO:0000259" key="2">
    <source>
        <dbReference type="PROSITE" id="PS50887"/>
    </source>
</evidence>
<dbReference type="SMART" id="SM00052">
    <property type="entry name" value="EAL"/>
    <property type="match status" value="1"/>
</dbReference>
<dbReference type="CDD" id="cd01948">
    <property type="entry name" value="EAL"/>
    <property type="match status" value="1"/>
</dbReference>
<dbReference type="SUPFAM" id="SSF55073">
    <property type="entry name" value="Nucleotide cyclase"/>
    <property type="match status" value="1"/>
</dbReference>
<dbReference type="PROSITE" id="PS50883">
    <property type="entry name" value="EAL"/>
    <property type="match status" value="1"/>
</dbReference>
<feature type="domain" description="GGDEF" evidence="2">
    <location>
        <begin position="1"/>
        <end position="84"/>
    </location>
</feature>
<dbReference type="InterPro" id="IPR000160">
    <property type="entry name" value="GGDEF_dom"/>
</dbReference>
<dbReference type="PROSITE" id="PS50887">
    <property type="entry name" value="GGDEF"/>
    <property type="match status" value="1"/>
</dbReference>
<dbReference type="InterPro" id="IPR050706">
    <property type="entry name" value="Cyclic-di-GMP_PDE-like"/>
</dbReference>
<feature type="non-terminal residue" evidence="3">
    <location>
        <position position="231"/>
    </location>
</feature>